<evidence type="ECO:0000313" key="1">
    <source>
        <dbReference type="EMBL" id="CEK49599.1"/>
    </source>
</evidence>
<organism evidence="1">
    <name type="scientific">Arion vulgaris</name>
    <dbReference type="NCBI Taxonomy" id="1028688"/>
    <lineage>
        <taxon>Eukaryota</taxon>
        <taxon>Metazoa</taxon>
        <taxon>Spiralia</taxon>
        <taxon>Lophotrochozoa</taxon>
        <taxon>Mollusca</taxon>
        <taxon>Gastropoda</taxon>
        <taxon>Heterobranchia</taxon>
        <taxon>Euthyneura</taxon>
        <taxon>Panpulmonata</taxon>
        <taxon>Eupulmonata</taxon>
        <taxon>Stylommatophora</taxon>
        <taxon>Helicina</taxon>
        <taxon>Arionoidea</taxon>
        <taxon>Arionidae</taxon>
        <taxon>Arion</taxon>
    </lineage>
</organism>
<dbReference type="EMBL" id="HACG01002734">
    <property type="protein sequence ID" value="CEK49599.1"/>
    <property type="molecule type" value="Transcribed_RNA"/>
</dbReference>
<protein>
    <submittedName>
        <fullName evidence="1">Uncharacterized protein</fullName>
    </submittedName>
</protein>
<accession>A0A0B6Y0B4</accession>
<name>A0A0B6Y0B4_9EUPU</name>
<dbReference type="AlphaFoldDB" id="A0A0B6Y0B4"/>
<proteinExistence type="predicted"/>
<sequence>MSTCERHSSHNTNQLIAHTLNAYGSRQSAHTKHMRLELAIHLAGNSRRDKPPVHTSITA</sequence>
<gene>
    <name evidence="1" type="primary">ORF8291</name>
</gene>
<reference evidence="1" key="1">
    <citation type="submission" date="2014-12" db="EMBL/GenBank/DDBJ databases">
        <title>Insight into the proteome of Arion vulgaris.</title>
        <authorList>
            <person name="Aradska J."/>
            <person name="Bulat T."/>
            <person name="Smidak R."/>
            <person name="Sarate P."/>
            <person name="Gangsoo J."/>
            <person name="Sialana F."/>
            <person name="Bilban M."/>
            <person name="Lubec G."/>
        </authorList>
    </citation>
    <scope>NUCLEOTIDE SEQUENCE</scope>
    <source>
        <tissue evidence="1">Skin</tissue>
    </source>
</reference>